<evidence type="ECO:0000313" key="2">
    <source>
        <dbReference type="EMBL" id="KAL3736170.1"/>
    </source>
</evidence>
<protein>
    <submittedName>
        <fullName evidence="2">Uncharacterized protein</fullName>
    </submittedName>
</protein>
<reference evidence="2 3" key="1">
    <citation type="submission" date="2024-11" db="EMBL/GenBank/DDBJ databases">
        <title>Chromosome-level genome assembly of Eucalyptus globulus Labill. provides insights into its genome evolution.</title>
        <authorList>
            <person name="Li X."/>
        </authorList>
    </citation>
    <scope>NUCLEOTIDE SEQUENCE [LARGE SCALE GENOMIC DNA]</scope>
    <source>
        <strain evidence="2">CL2024</strain>
        <tissue evidence="2">Fresh tender leaves</tissue>
    </source>
</reference>
<sequence length="147" mass="16770">MFSSQDALLDEADKWALEENTVAQGQPQVQKHFRNQNPYSPNTRAQPRSPGFMRCTQLTLNTRALQHEDIQFWAGFELPISILPGPTVSIFISDFNGNGFREENTALGLPMIPLFDMPSKLFENQASRGYSAKRAWPLMRLRAVWLD</sequence>
<evidence type="ECO:0000256" key="1">
    <source>
        <dbReference type="SAM" id="MobiDB-lite"/>
    </source>
</evidence>
<dbReference type="Proteomes" id="UP001634007">
    <property type="component" value="Unassembled WGS sequence"/>
</dbReference>
<accession>A0ABD3KK80</accession>
<dbReference type="AlphaFoldDB" id="A0ABD3KK80"/>
<proteinExistence type="predicted"/>
<organism evidence="2 3">
    <name type="scientific">Eucalyptus globulus</name>
    <name type="common">Tasmanian blue gum</name>
    <dbReference type="NCBI Taxonomy" id="34317"/>
    <lineage>
        <taxon>Eukaryota</taxon>
        <taxon>Viridiplantae</taxon>
        <taxon>Streptophyta</taxon>
        <taxon>Embryophyta</taxon>
        <taxon>Tracheophyta</taxon>
        <taxon>Spermatophyta</taxon>
        <taxon>Magnoliopsida</taxon>
        <taxon>eudicotyledons</taxon>
        <taxon>Gunneridae</taxon>
        <taxon>Pentapetalae</taxon>
        <taxon>rosids</taxon>
        <taxon>malvids</taxon>
        <taxon>Myrtales</taxon>
        <taxon>Myrtaceae</taxon>
        <taxon>Myrtoideae</taxon>
        <taxon>Eucalypteae</taxon>
        <taxon>Eucalyptus</taxon>
    </lineage>
</organism>
<comment type="caution">
    <text evidence="2">The sequence shown here is derived from an EMBL/GenBank/DDBJ whole genome shotgun (WGS) entry which is preliminary data.</text>
</comment>
<feature type="region of interest" description="Disordered" evidence="1">
    <location>
        <begin position="32"/>
        <end position="51"/>
    </location>
</feature>
<feature type="compositionally biased region" description="Polar residues" evidence="1">
    <location>
        <begin position="32"/>
        <end position="46"/>
    </location>
</feature>
<dbReference type="EMBL" id="JBJKBG010000006">
    <property type="protein sequence ID" value="KAL3736170.1"/>
    <property type="molecule type" value="Genomic_DNA"/>
</dbReference>
<name>A0ABD3KK80_EUCGL</name>
<evidence type="ECO:0000313" key="3">
    <source>
        <dbReference type="Proteomes" id="UP001634007"/>
    </source>
</evidence>
<gene>
    <name evidence="2" type="ORF">ACJRO7_025166</name>
</gene>
<keyword evidence="3" id="KW-1185">Reference proteome</keyword>